<dbReference type="AlphaFoldDB" id="A0A4P8XJD6"/>
<name>A0A4P8XJD6_9BACL</name>
<evidence type="ECO:0000313" key="2">
    <source>
        <dbReference type="Proteomes" id="UP000300879"/>
    </source>
</evidence>
<proteinExistence type="predicted"/>
<gene>
    <name evidence="1" type="ORF">E6C60_2021</name>
</gene>
<accession>A0A4P8XJD6</accession>
<evidence type="ECO:0000313" key="1">
    <source>
        <dbReference type="EMBL" id="QCT02736.1"/>
    </source>
</evidence>
<protein>
    <submittedName>
        <fullName evidence="1">Uncharacterized protein</fullName>
    </submittedName>
</protein>
<sequence length="97" mass="11018">MQIGNRIIFDQDGEIMYQSGEMQGDVLPRKEVTSLDYVDLDYGAVNFQTHRIVRIDVDTKQPVLESLEIVLSPEQQRIKELEDQLLILADAETGGIL</sequence>
<dbReference type="Proteomes" id="UP000300879">
    <property type="component" value="Chromosome"/>
</dbReference>
<dbReference type="KEGG" id="palo:E6C60_2021"/>
<keyword evidence="2" id="KW-1185">Reference proteome</keyword>
<organism evidence="1 2">
    <name type="scientific">Paenibacillus algicola</name>
    <dbReference type="NCBI Taxonomy" id="2565926"/>
    <lineage>
        <taxon>Bacteria</taxon>
        <taxon>Bacillati</taxon>
        <taxon>Bacillota</taxon>
        <taxon>Bacilli</taxon>
        <taxon>Bacillales</taxon>
        <taxon>Paenibacillaceae</taxon>
        <taxon>Paenibacillus</taxon>
    </lineage>
</organism>
<dbReference type="RefSeq" id="WP_138225723.1">
    <property type="nucleotide sequence ID" value="NZ_CP040396.1"/>
</dbReference>
<reference evidence="1 2" key="1">
    <citation type="submission" date="2019-05" db="EMBL/GenBank/DDBJ databases">
        <authorList>
            <person name="Chen C."/>
        </authorList>
    </citation>
    <scope>NUCLEOTIDE SEQUENCE [LARGE SCALE GENOMIC DNA]</scope>
    <source>
        <strain evidence="1 2">HB172198</strain>
    </source>
</reference>
<dbReference type="OrthoDB" id="1757012at2"/>
<dbReference type="EMBL" id="CP040396">
    <property type="protein sequence ID" value="QCT02736.1"/>
    <property type="molecule type" value="Genomic_DNA"/>
</dbReference>